<keyword evidence="4" id="KW-1185">Reference proteome</keyword>
<dbReference type="InterPro" id="IPR013740">
    <property type="entry name" value="Redoxin"/>
</dbReference>
<dbReference type="PANTHER" id="PTHR42852:SF17">
    <property type="entry name" value="THIOREDOXIN-LIKE PROTEIN HI_1115"/>
    <property type="match status" value="1"/>
</dbReference>
<evidence type="ECO:0000313" key="3">
    <source>
        <dbReference type="EMBL" id="AIR06978.1"/>
    </source>
</evidence>
<dbReference type="GO" id="GO:0016491">
    <property type="term" value="F:oxidoreductase activity"/>
    <property type="evidence" value="ECO:0007669"/>
    <property type="project" value="InterPro"/>
</dbReference>
<dbReference type="SUPFAM" id="SSF52833">
    <property type="entry name" value="Thioredoxin-like"/>
    <property type="match status" value="1"/>
</dbReference>
<keyword evidence="1" id="KW-1133">Transmembrane helix</keyword>
<dbReference type="KEGG" id="cnt:JT31_20830"/>
<organism evidence="3 4">
    <name type="scientific">Cedecea neteri</name>
    <dbReference type="NCBI Taxonomy" id="158822"/>
    <lineage>
        <taxon>Bacteria</taxon>
        <taxon>Pseudomonadati</taxon>
        <taxon>Pseudomonadota</taxon>
        <taxon>Gammaproteobacteria</taxon>
        <taxon>Enterobacterales</taxon>
        <taxon>Enterobacteriaceae</taxon>
        <taxon>Cedecea</taxon>
    </lineage>
</organism>
<protein>
    <submittedName>
        <fullName evidence="3">Alkyl hydroperoxide reductase</fullName>
    </submittedName>
</protein>
<feature type="transmembrane region" description="Helical" evidence="1">
    <location>
        <begin position="12"/>
        <end position="29"/>
    </location>
</feature>
<evidence type="ECO:0000256" key="1">
    <source>
        <dbReference type="SAM" id="Phobius"/>
    </source>
</evidence>
<keyword evidence="1" id="KW-0812">Transmembrane</keyword>
<dbReference type="RefSeq" id="WP_038481480.1">
    <property type="nucleotide sequence ID" value="NZ_CP009451.1"/>
</dbReference>
<sequence length="167" mass="18648">MASKLRRWLREGLILLVLLAGVMLVMDWWRAPQSPPAFDSTPLYTLDGQNVTLGALSADRPLLVYFWASWCAVCRFTTPDVAKLQAEGKNVITIALRSGNESEVSRWLARKGVSFPVINDADGAISRSWKIDVTPTLVVVDKGKVVSTTSGWTSYWGMKMRLWWAGM</sequence>
<dbReference type="InterPro" id="IPR050553">
    <property type="entry name" value="Thioredoxin_ResA/DsbE_sf"/>
</dbReference>
<dbReference type="CDD" id="cd03011">
    <property type="entry name" value="TlpA_like_ScsD_MtbDsbE"/>
    <property type="match status" value="1"/>
</dbReference>
<dbReference type="InterPro" id="IPR013766">
    <property type="entry name" value="Thioredoxin_domain"/>
</dbReference>
<evidence type="ECO:0000313" key="4">
    <source>
        <dbReference type="Proteomes" id="UP000029481"/>
    </source>
</evidence>
<dbReference type="PANTHER" id="PTHR42852">
    <property type="entry name" value="THIOL:DISULFIDE INTERCHANGE PROTEIN DSBE"/>
    <property type="match status" value="1"/>
</dbReference>
<dbReference type="Gene3D" id="3.40.30.10">
    <property type="entry name" value="Glutaredoxin"/>
    <property type="match status" value="1"/>
</dbReference>
<feature type="domain" description="Thioredoxin" evidence="2">
    <location>
        <begin position="29"/>
        <end position="167"/>
    </location>
</feature>
<dbReference type="EMBL" id="CP009451">
    <property type="protein sequence ID" value="AIR06978.1"/>
    <property type="molecule type" value="Genomic_DNA"/>
</dbReference>
<dbReference type="AlphaFoldDB" id="A0A089Q3V8"/>
<keyword evidence="1" id="KW-0472">Membrane</keyword>
<gene>
    <name evidence="3" type="ORF">JT31_20830</name>
</gene>
<dbReference type="OrthoDB" id="9796554at2"/>
<dbReference type="Pfam" id="PF08534">
    <property type="entry name" value="Redoxin"/>
    <property type="match status" value="1"/>
</dbReference>
<proteinExistence type="predicted"/>
<name>A0A089Q3V8_9ENTR</name>
<dbReference type="PROSITE" id="PS51352">
    <property type="entry name" value="THIOREDOXIN_2"/>
    <property type="match status" value="1"/>
</dbReference>
<dbReference type="Proteomes" id="UP000029481">
    <property type="component" value="Chromosome"/>
</dbReference>
<accession>A0A089Q3V8</accession>
<dbReference type="InterPro" id="IPR036249">
    <property type="entry name" value="Thioredoxin-like_sf"/>
</dbReference>
<reference evidence="3 4" key="1">
    <citation type="submission" date="2014-09" db="EMBL/GenBank/DDBJ databases">
        <title>Cedecea neteri SSMD04 Genome Sequencing.</title>
        <authorList>
            <person name="Tan J.-Y."/>
        </authorList>
    </citation>
    <scope>NUCLEOTIDE SEQUENCE [LARGE SCALE GENOMIC DNA]</scope>
    <source>
        <strain evidence="3 4">SSMD04</strain>
    </source>
</reference>
<evidence type="ECO:0000259" key="2">
    <source>
        <dbReference type="PROSITE" id="PS51352"/>
    </source>
</evidence>